<dbReference type="RefSeq" id="WP_059723868.1">
    <property type="nucleotide sequence ID" value="NZ_LOYI01000038.1"/>
</dbReference>
<sequence>MNNVSFEVSREVGAAIDLASARYQALLASKGLPAVDALELDMDLTACHANGCPMDWESLNAADDFTLAHDVGGIQRHINRRTGKLEHCFLPRCAVKEQKV</sequence>
<protein>
    <recommendedName>
        <fullName evidence="1">DUF6874 domain-containing protein</fullName>
    </recommendedName>
</protein>
<gene>
    <name evidence="2" type="ORF">WJ53_17840</name>
</gene>
<dbReference type="AlphaFoldDB" id="A0AB73FSG2"/>
<evidence type="ECO:0000313" key="3">
    <source>
        <dbReference type="Proteomes" id="UP000061665"/>
    </source>
</evidence>
<dbReference type="EMBL" id="LOZE01000121">
    <property type="protein sequence ID" value="KVM23341.1"/>
    <property type="molecule type" value="Genomic_DNA"/>
</dbReference>
<reference evidence="2 3" key="1">
    <citation type="submission" date="2015-11" db="EMBL/GenBank/DDBJ databases">
        <title>Expanding the genomic diversity of Burkholderia species for the development of highly accurate diagnostics.</title>
        <authorList>
            <person name="Sahl J."/>
            <person name="Keim P."/>
            <person name="Wagner D."/>
        </authorList>
    </citation>
    <scope>NUCLEOTIDE SEQUENCE [LARGE SCALE GENOMIC DNA]</scope>
    <source>
        <strain evidence="2 3">MSMB2058</strain>
    </source>
</reference>
<dbReference type="InterPro" id="IPR049239">
    <property type="entry name" value="DUF6874"/>
</dbReference>
<evidence type="ECO:0000313" key="2">
    <source>
        <dbReference type="EMBL" id="KVM23341.1"/>
    </source>
</evidence>
<name>A0AB73FSG2_9BURK</name>
<accession>A0AB73FSG2</accession>
<dbReference type="Pfam" id="PF21779">
    <property type="entry name" value="DUF6874"/>
    <property type="match status" value="1"/>
</dbReference>
<evidence type="ECO:0000259" key="1">
    <source>
        <dbReference type="Pfam" id="PF21779"/>
    </source>
</evidence>
<organism evidence="2 3">
    <name type="scientific">Burkholderia ubonensis</name>
    <dbReference type="NCBI Taxonomy" id="101571"/>
    <lineage>
        <taxon>Bacteria</taxon>
        <taxon>Pseudomonadati</taxon>
        <taxon>Pseudomonadota</taxon>
        <taxon>Betaproteobacteria</taxon>
        <taxon>Burkholderiales</taxon>
        <taxon>Burkholderiaceae</taxon>
        <taxon>Burkholderia</taxon>
        <taxon>Burkholderia cepacia complex</taxon>
    </lineage>
</organism>
<dbReference type="Proteomes" id="UP000061665">
    <property type="component" value="Unassembled WGS sequence"/>
</dbReference>
<proteinExistence type="predicted"/>
<comment type="caution">
    <text evidence="2">The sequence shown here is derived from an EMBL/GenBank/DDBJ whole genome shotgun (WGS) entry which is preliminary data.</text>
</comment>
<feature type="domain" description="DUF6874" evidence="1">
    <location>
        <begin position="16"/>
        <end position="94"/>
    </location>
</feature>